<organism evidence="2 3">
    <name type="scientific">Neofusicoccum ribis</name>
    <dbReference type="NCBI Taxonomy" id="45134"/>
    <lineage>
        <taxon>Eukaryota</taxon>
        <taxon>Fungi</taxon>
        <taxon>Dikarya</taxon>
        <taxon>Ascomycota</taxon>
        <taxon>Pezizomycotina</taxon>
        <taxon>Dothideomycetes</taxon>
        <taxon>Dothideomycetes incertae sedis</taxon>
        <taxon>Botryosphaeriales</taxon>
        <taxon>Botryosphaeriaceae</taxon>
        <taxon>Neofusicoccum</taxon>
    </lineage>
</organism>
<gene>
    <name evidence="2" type="ORF">SLS56_011838</name>
</gene>
<comment type="caution">
    <text evidence="2">The sequence shown here is derived from an EMBL/GenBank/DDBJ whole genome shotgun (WGS) entry which is preliminary data.</text>
</comment>
<keyword evidence="3" id="KW-1185">Reference proteome</keyword>
<feature type="region of interest" description="Disordered" evidence="1">
    <location>
        <begin position="398"/>
        <end position="453"/>
    </location>
</feature>
<dbReference type="Proteomes" id="UP001521116">
    <property type="component" value="Unassembled WGS sequence"/>
</dbReference>
<evidence type="ECO:0000256" key="1">
    <source>
        <dbReference type="SAM" id="MobiDB-lite"/>
    </source>
</evidence>
<proteinExistence type="predicted"/>
<protein>
    <submittedName>
        <fullName evidence="2">Uncharacterized protein</fullName>
    </submittedName>
</protein>
<name>A0ABR3SBI9_9PEZI</name>
<reference evidence="2 3" key="1">
    <citation type="submission" date="2024-02" db="EMBL/GenBank/DDBJ databases">
        <title>De novo assembly and annotation of 12 fungi associated with fruit tree decline syndrome in Ontario, Canada.</title>
        <authorList>
            <person name="Sulman M."/>
            <person name="Ellouze W."/>
            <person name="Ilyukhin E."/>
        </authorList>
    </citation>
    <scope>NUCLEOTIDE SEQUENCE [LARGE SCALE GENOMIC DNA]</scope>
    <source>
        <strain evidence="2 3">M1-105</strain>
    </source>
</reference>
<dbReference type="EMBL" id="JAJVDC020000316">
    <property type="protein sequence ID" value="KAL1615371.1"/>
    <property type="molecule type" value="Genomic_DNA"/>
</dbReference>
<evidence type="ECO:0000313" key="2">
    <source>
        <dbReference type="EMBL" id="KAL1615371.1"/>
    </source>
</evidence>
<sequence>MRSFLVFIQAIKHMAISEIREEYDTYQSLRAVIFFGVPSDGMKTESLRPLFKEQAQRNMLDNIDELNPAYLREVSSGYMHALAKLVDCTSFYFYEMLLSPTLVRREIAAIGEHKLRWDRNGPPEVLVSSHSATQGKLNENDPNHRVFPVQKTHSDLVKFSSENDTTYKTVVDCLESVITEMGKIDQRDRSLASGENQITEIERAVFQRNQDSRGQYGKRWKWTEGFLQEFTLDMLENACSGDGNRRVFLFVDGINELGRKPAENFIQTFNRFLGKHRKTPLNLEVCISCRYSPRLRDGGLAISLDSENAQDIRYVVENHPVMSRLRRRGEKLHNLILERARGSFGWAYGTLELVTKLYERGERYNTIIAEVKQEQRKVESKRAKNLAMTEVESYSEEDWDDFSDNNLTAYESSDSEDEGQRRRTLRKKTSAFKSGTVPATKILPTRTKISDFR</sequence>
<accession>A0ABR3SBI9</accession>
<evidence type="ECO:0000313" key="3">
    <source>
        <dbReference type="Proteomes" id="UP001521116"/>
    </source>
</evidence>